<proteinExistence type="inferred from homology"/>
<evidence type="ECO:0000259" key="7">
    <source>
        <dbReference type="PROSITE" id="PS51760"/>
    </source>
</evidence>
<dbReference type="Pfam" id="PF02018">
    <property type="entry name" value="CBM_4_9"/>
    <property type="match status" value="1"/>
</dbReference>
<evidence type="ECO:0000256" key="4">
    <source>
        <dbReference type="ARBA" id="ARBA00023277"/>
    </source>
</evidence>
<sequence length="850" mass="96165">MEAFEVKAWLLLLCGSLLFAGYTVDALSYDYSATIECLEEPLRPQYNGGIIVNPEFSHGLAGWSSFGSAKITHKKSKGGNGFIIAHSRNQSHDTFSQKLYLQKEKLYTFSAWIQVSEGEETVTAIFKTTDGYHQAGATVAQSGCWSMLKGGLTIDSTGYAELYFQSNNTKVDIWVDSVSLQPFTEEQWRSHQVESIAKARKRDVQVHVTNSKGEVLDGAEILFWPRQSKPSFPFGTAIQKDILTNAAYQRWFMSRFTVTVFENELKWYATENIRGKEDYSVADAMLELATRNGIPVRGHTILWNDPKYQPWWVNSLSPAELKAAVAKRIQSVVSRYSGRFIGWDVINENIHFSFFESLLGPDASKVFFQQAHRLDSKTTMFLNDYNTIEQSGDSKSSPVHYLRKLKEIRTFRGNNGPTGIGLEGHFDKPNIPYMRAAIDTLAAARVPIWLTEVDVREDTYQAQYLEQILREAHAHPAVQGILMWAARGPSGCWRMCLTDGNFHNLPTGDVVDKLLNEWKPKRSKGKVDINGDFKTSLFHGDYDVMISHPFMNSTLSQSLKVTAPETYTPETLEETTTIILNVTNMSYEYSNFHPLGFELYLRTPNKGIIVNPELNDGVQGWEALGQDIQKYNKNILFSCSWGTDKAVSAMFKTKDSQLLHAERVFAKSVCWSMLKGGISTYTTCHGDLYFEQDNISIRGHNVYWDNPKTQPRWFAALQHANRKTISKKNRYSVQLIALYLKKLKEIQVSPGNANLPFGIGLQTHVPVLPPNLAFMRAGMDMLGSLGFPMSLTEVDVDRVTLTQLIILKECKTGKFEATTKKKINGYLDTWPSHGVINNSSRNKCFKNYEF</sequence>
<dbReference type="SUPFAM" id="SSF51445">
    <property type="entry name" value="(Trans)glycosidases"/>
    <property type="match status" value="2"/>
</dbReference>
<comment type="similarity">
    <text evidence="1">Belongs to the glycosyl hydrolase 10 (cellulase F) family.</text>
</comment>
<dbReference type="GO" id="GO:0031176">
    <property type="term" value="F:endo-1,4-beta-xylanase activity"/>
    <property type="evidence" value="ECO:0007669"/>
    <property type="project" value="UniProtKB-ARBA"/>
</dbReference>
<evidence type="ECO:0000313" key="9">
    <source>
        <dbReference type="Proteomes" id="UP001177140"/>
    </source>
</evidence>
<keyword evidence="9" id="KW-1185">Reference proteome</keyword>
<dbReference type="PANTHER" id="PTHR31490:SF2">
    <property type="entry name" value="GLYCOSYL HYDROLASE FAMILY 10 PROTEIN"/>
    <property type="match status" value="1"/>
</dbReference>
<evidence type="ECO:0000256" key="1">
    <source>
        <dbReference type="ARBA" id="ARBA00007495"/>
    </source>
</evidence>
<organism evidence="8 9">
    <name type="scientific">Papaver nudicaule</name>
    <name type="common">Iceland poppy</name>
    <dbReference type="NCBI Taxonomy" id="74823"/>
    <lineage>
        <taxon>Eukaryota</taxon>
        <taxon>Viridiplantae</taxon>
        <taxon>Streptophyta</taxon>
        <taxon>Embryophyta</taxon>
        <taxon>Tracheophyta</taxon>
        <taxon>Spermatophyta</taxon>
        <taxon>Magnoliopsida</taxon>
        <taxon>Ranunculales</taxon>
        <taxon>Papaveraceae</taxon>
        <taxon>Papaveroideae</taxon>
        <taxon>Papaver</taxon>
    </lineage>
</organism>
<reference evidence="8" key="1">
    <citation type="submission" date="2022-03" db="EMBL/GenBank/DDBJ databases">
        <title>A functionally conserved STORR gene fusion in Papaver species that diverged 16.8 million years ago.</title>
        <authorList>
            <person name="Catania T."/>
        </authorList>
    </citation>
    <scope>NUCLEOTIDE SEQUENCE</scope>
    <source>
        <strain evidence="8">S-191538</strain>
    </source>
</reference>
<dbReference type="InterPro" id="IPR044846">
    <property type="entry name" value="GH10"/>
</dbReference>
<comment type="caution">
    <text evidence="8">The sequence shown here is derived from an EMBL/GenBank/DDBJ whole genome shotgun (WGS) entry which is preliminary data.</text>
</comment>
<evidence type="ECO:0000256" key="5">
    <source>
        <dbReference type="ARBA" id="ARBA00023326"/>
    </source>
</evidence>
<dbReference type="InterPro" id="IPR003305">
    <property type="entry name" value="CenC_carb-bd"/>
</dbReference>
<gene>
    <name evidence="8" type="ORF">MKW94_015065</name>
</gene>
<evidence type="ECO:0000313" key="8">
    <source>
        <dbReference type="EMBL" id="MCL7030894.1"/>
    </source>
</evidence>
<feature type="signal peptide" evidence="6">
    <location>
        <begin position="1"/>
        <end position="26"/>
    </location>
</feature>
<evidence type="ECO:0000256" key="3">
    <source>
        <dbReference type="ARBA" id="ARBA00022801"/>
    </source>
</evidence>
<dbReference type="SMART" id="SM00633">
    <property type="entry name" value="Glyco_10"/>
    <property type="match status" value="1"/>
</dbReference>
<accession>A0AA41S0Q3</accession>
<dbReference type="InterPro" id="IPR001000">
    <property type="entry name" value="GH10_dom"/>
</dbReference>
<evidence type="ECO:0000256" key="2">
    <source>
        <dbReference type="ARBA" id="ARBA00022737"/>
    </source>
</evidence>
<dbReference type="GO" id="GO:0000272">
    <property type="term" value="P:polysaccharide catabolic process"/>
    <property type="evidence" value="ECO:0007669"/>
    <property type="project" value="UniProtKB-KW"/>
</dbReference>
<feature type="domain" description="GH10" evidence="7">
    <location>
        <begin position="226"/>
        <end position="514"/>
    </location>
</feature>
<dbReference type="SUPFAM" id="SSF49785">
    <property type="entry name" value="Galactose-binding domain-like"/>
    <property type="match status" value="1"/>
</dbReference>
<keyword evidence="3" id="KW-0378">Hydrolase</keyword>
<dbReference type="InterPro" id="IPR017853">
    <property type="entry name" value="GH"/>
</dbReference>
<dbReference type="AlphaFoldDB" id="A0AA41S0Q3"/>
<keyword evidence="4" id="KW-0119">Carbohydrate metabolism</keyword>
<keyword evidence="6" id="KW-0732">Signal</keyword>
<dbReference type="Gene3D" id="2.60.120.260">
    <property type="entry name" value="Galactose-binding domain-like"/>
    <property type="match status" value="1"/>
</dbReference>
<dbReference type="InterPro" id="IPR008979">
    <property type="entry name" value="Galactose-bd-like_sf"/>
</dbReference>
<dbReference type="Pfam" id="PF00331">
    <property type="entry name" value="Glyco_hydro_10"/>
    <property type="match status" value="1"/>
</dbReference>
<dbReference type="EMBL" id="JAJJMA010106409">
    <property type="protein sequence ID" value="MCL7030894.1"/>
    <property type="molecule type" value="Genomic_DNA"/>
</dbReference>
<dbReference type="PANTHER" id="PTHR31490">
    <property type="entry name" value="GLYCOSYL HYDROLASE"/>
    <property type="match status" value="1"/>
</dbReference>
<feature type="chain" id="PRO_5041450694" description="GH10 domain-containing protein" evidence="6">
    <location>
        <begin position="27"/>
        <end position="850"/>
    </location>
</feature>
<dbReference type="Proteomes" id="UP001177140">
    <property type="component" value="Unassembled WGS sequence"/>
</dbReference>
<keyword evidence="5" id="KW-0624">Polysaccharide degradation</keyword>
<protein>
    <recommendedName>
        <fullName evidence="7">GH10 domain-containing protein</fullName>
    </recommendedName>
</protein>
<name>A0AA41S0Q3_PAPNU</name>
<dbReference type="Gene3D" id="3.20.20.80">
    <property type="entry name" value="Glycosidases"/>
    <property type="match status" value="1"/>
</dbReference>
<evidence type="ECO:0000256" key="6">
    <source>
        <dbReference type="SAM" id="SignalP"/>
    </source>
</evidence>
<keyword evidence="2" id="KW-0677">Repeat</keyword>
<dbReference type="PROSITE" id="PS51760">
    <property type="entry name" value="GH10_2"/>
    <property type="match status" value="1"/>
</dbReference>